<evidence type="ECO:0000313" key="2">
    <source>
        <dbReference type="EMBL" id="SFV52414.1"/>
    </source>
</evidence>
<dbReference type="InterPro" id="IPR008978">
    <property type="entry name" value="HSP20-like_chaperone"/>
</dbReference>
<keyword evidence="2" id="KW-0346">Stress response</keyword>
<protein>
    <submittedName>
        <fullName evidence="2">Molecular chaperone (Small heat shock protein)</fullName>
    </submittedName>
</protein>
<dbReference type="AlphaFoldDB" id="A0A1W1BFV0"/>
<dbReference type="EMBL" id="FPHK01000001">
    <property type="protein sequence ID" value="SFV52414.1"/>
    <property type="molecule type" value="Genomic_DNA"/>
</dbReference>
<name>A0A1W1BFV0_9ZZZZ</name>
<dbReference type="InterPro" id="IPR031107">
    <property type="entry name" value="Small_HSP"/>
</dbReference>
<feature type="domain" description="SHSP" evidence="1">
    <location>
        <begin position="51"/>
        <end position="164"/>
    </location>
</feature>
<organism evidence="2">
    <name type="scientific">hydrothermal vent metagenome</name>
    <dbReference type="NCBI Taxonomy" id="652676"/>
    <lineage>
        <taxon>unclassified sequences</taxon>
        <taxon>metagenomes</taxon>
        <taxon>ecological metagenomes</taxon>
    </lineage>
</organism>
<dbReference type="SUPFAM" id="SSF49764">
    <property type="entry name" value="HSP20-like chaperones"/>
    <property type="match status" value="1"/>
</dbReference>
<dbReference type="PANTHER" id="PTHR11527">
    <property type="entry name" value="HEAT-SHOCK PROTEIN 20 FAMILY MEMBER"/>
    <property type="match status" value="1"/>
</dbReference>
<gene>
    <name evidence="2" type="ORF">MNB_SM-6-964</name>
</gene>
<accession>A0A1W1BFV0</accession>
<sequence>MKKIATSLLLATLLGTAANAFESVTDPYNADFAKMNQYINSLIESHLTSSKLNNIGYPRTDIVDAKKQIVIKFDLAGVDKNNIKLSISDDKILTLQGEKKESKEEKSKDYVKKEIFYGSFQKSIQLPENIDEEKLTTQFKNGILTITIPKIEIKKPKAKVIPIK</sequence>
<proteinExistence type="predicted"/>
<dbReference type="Gene3D" id="2.60.40.790">
    <property type="match status" value="1"/>
</dbReference>
<evidence type="ECO:0000259" key="1">
    <source>
        <dbReference type="PROSITE" id="PS01031"/>
    </source>
</evidence>
<dbReference type="InterPro" id="IPR002068">
    <property type="entry name" value="A-crystallin/Hsp20_dom"/>
</dbReference>
<dbReference type="CDD" id="cd06464">
    <property type="entry name" value="ACD_sHsps-like"/>
    <property type="match status" value="1"/>
</dbReference>
<dbReference type="PROSITE" id="PS01031">
    <property type="entry name" value="SHSP"/>
    <property type="match status" value="1"/>
</dbReference>
<reference evidence="2" key="1">
    <citation type="submission" date="2016-10" db="EMBL/GenBank/DDBJ databases">
        <authorList>
            <person name="de Groot N.N."/>
        </authorList>
    </citation>
    <scope>NUCLEOTIDE SEQUENCE</scope>
</reference>
<dbReference type="Pfam" id="PF00011">
    <property type="entry name" value="HSP20"/>
    <property type="match status" value="1"/>
</dbReference>